<evidence type="ECO:0000256" key="2">
    <source>
        <dbReference type="ARBA" id="ARBA00009142"/>
    </source>
</evidence>
<dbReference type="STRING" id="1443111.Z949_3137"/>
<dbReference type="OrthoDB" id="9800873at2"/>
<dbReference type="Pfam" id="PF01925">
    <property type="entry name" value="TauE"/>
    <property type="match status" value="1"/>
</dbReference>
<keyword evidence="3" id="KW-0813">Transport</keyword>
<protein>
    <recommendedName>
        <fullName evidence="8">Probable membrane transporter protein</fullName>
    </recommendedName>
</protein>
<comment type="subcellular location">
    <subcellularLocation>
        <location evidence="1 8">Cell membrane</location>
        <topology evidence="1 8">Multi-pass membrane protein</topology>
    </subcellularLocation>
</comment>
<evidence type="ECO:0000256" key="6">
    <source>
        <dbReference type="ARBA" id="ARBA00022989"/>
    </source>
</evidence>
<dbReference type="RefSeq" id="WP_025063507.1">
    <property type="nucleotide sequence ID" value="NZ_RAQK01000001.1"/>
</dbReference>
<reference evidence="9 10" key="1">
    <citation type="submission" date="2018-09" db="EMBL/GenBank/DDBJ databases">
        <title>Genomic Encyclopedia of Archaeal and Bacterial Type Strains, Phase II (KMG-II): from individual species to whole genera.</title>
        <authorList>
            <person name="Goeker M."/>
        </authorList>
    </citation>
    <scope>NUCLEOTIDE SEQUENCE [LARGE SCALE GENOMIC DNA]</scope>
    <source>
        <strain evidence="9 10">DSM 11458</strain>
    </source>
</reference>
<evidence type="ECO:0000256" key="1">
    <source>
        <dbReference type="ARBA" id="ARBA00004651"/>
    </source>
</evidence>
<feature type="transmembrane region" description="Helical" evidence="8">
    <location>
        <begin position="80"/>
        <end position="100"/>
    </location>
</feature>
<dbReference type="AlphaFoldDB" id="A0A420DQW3"/>
<dbReference type="Proteomes" id="UP000284407">
    <property type="component" value="Unassembled WGS sequence"/>
</dbReference>
<evidence type="ECO:0000256" key="4">
    <source>
        <dbReference type="ARBA" id="ARBA00022475"/>
    </source>
</evidence>
<comment type="similarity">
    <text evidence="2 8">Belongs to the 4-toluene sulfonate uptake permease (TSUP) (TC 2.A.102) family.</text>
</comment>
<dbReference type="GO" id="GO:0005886">
    <property type="term" value="C:plasma membrane"/>
    <property type="evidence" value="ECO:0007669"/>
    <property type="project" value="UniProtKB-SubCell"/>
</dbReference>
<gene>
    <name evidence="9" type="ORF">C8N30_1135</name>
</gene>
<feature type="transmembrane region" description="Helical" evidence="8">
    <location>
        <begin position="233"/>
        <end position="253"/>
    </location>
</feature>
<keyword evidence="6 8" id="KW-1133">Transmembrane helix</keyword>
<dbReference type="EMBL" id="RAQK01000001">
    <property type="protein sequence ID" value="RKE96570.1"/>
    <property type="molecule type" value="Genomic_DNA"/>
</dbReference>
<evidence type="ECO:0000313" key="10">
    <source>
        <dbReference type="Proteomes" id="UP000284407"/>
    </source>
</evidence>
<evidence type="ECO:0000313" key="9">
    <source>
        <dbReference type="EMBL" id="RKE96570.1"/>
    </source>
</evidence>
<keyword evidence="10" id="KW-1185">Reference proteome</keyword>
<dbReference type="PANTHER" id="PTHR30269:SF32">
    <property type="entry name" value="MEMBRANE TRANSPORTER PROTEIN-RELATED"/>
    <property type="match status" value="1"/>
</dbReference>
<accession>A0A420DQW3</accession>
<keyword evidence="5 8" id="KW-0812">Transmembrane</keyword>
<dbReference type="PANTHER" id="PTHR30269">
    <property type="entry name" value="TRANSMEMBRANE PROTEIN YFCA"/>
    <property type="match status" value="1"/>
</dbReference>
<feature type="transmembrane region" description="Helical" evidence="8">
    <location>
        <begin position="13"/>
        <end position="38"/>
    </location>
</feature>
<organism evidence="9 10">
    <name type="scientific">Sulfitobacter guttiformis</name>
    <dbReference type="NCBI Taxonomy" id="74349"/>
    <lineage>
        <taxon>Bacteria</taxon>
        <taxon>Pseudomonadati</taxon>
        <taxon>Pseudomonadota</taxon>
        <taxon>Alphaproteobacteria</taxon>
        <taxon>Rhodobacterales</taxon>
        <taxon>Roseobacteraceae</taxon>
        <taxon>Sulfitobacter</taxon>
    </lineage>
</organism>
<proteinExistence type="inferred from homology"/>
<comment type="caution">
    <text evidence="9">The sequence shown here is derived from an EMBL/GenBank/DDBJ whole genome shotgun (WGS) entry which is preliminary data.</text>
</comment>
<evidence type="ECO:0000256" key="8">
    <source>
        <dbReference type="RuleBase" id="RU363041"/>
    </source>
</evidence>
<feature type="transmembrane region" description="Helical" evidence="8">
    <location>
        <begin position="107"/>
        <end position="130"/>
    </location>
</feature>
<feature type="transmembrane region" description="Helical" evidence="8">
    <location>
        <begin position="142"/>
        <end position="167"/>
    </location>
</feature>
<evidence type="ECO:0000256" key="3">
    <source>
        <dbReference type="ARBA" id="ARBA00022448"/>
    </source>
</evidence>
<keyword evidence="7 8" id="KW-0472">Membrane</keyword>
<feature type="transmembrane region" description="Helical" evidence="8">
    <location>
        <begin position="204"/>
        <end position="221"/>
    </location>
</feature>
<dbReference type="InterPro" id="IPR002781">
    <property type="entry name" value="TM_pro_TauE-like"/>
</dbReference>
<dbReference type="InterPro" id="IPR052017">
    <property type="entry name" value="TSUP"/>
</dbReference>
<name>A0A420DQW3_9RHOB</name>
<evidence type="ECO:0000256" key="7">
    <source>
        <dbReference type="ARBA" id="ARBA00023136"/>
    </source>
</evidence>
<keyword evidence="4 8" id="KW-1003">Cell membrane</keyword>
<evidence type="ECO:0000256" key="5">
    <source>
        <dbReference type="ARBA" id="ARBA00022692"/>
    </source>
</evidence>
<feature type="transmembrane region" description="Helical" evidence="8">
    <location>
        <begin position="50"/>
        <end position="68"/>
    </location>
</feature>
<feature type="transmembrane region" description="Helical" evidence="8">
    <location>
        <begin position="179"/>
        <end position="198"/>
    </location>
</feature>
<sequence length="255" mass="26631">MDTLFPLLSPSELVIAAMIAVIAGFVKGVVGFAMPLVFVSGLTTFMSAELALAGLILPTLITNVQQALRQGVHAAVQSTVAFKIFLGVGCVALLTTAQLVRIFPDQLMMAVIGVPVTFFAALQLAGYQIILPRRSTVVEVAAGAVAGGLGGISGIWGPPTVAYLTALNTPKQDQMRVQGVIYGLGAVALLVAHVASGVLRADTIAFSVAMVLPAFIGVRLGMRVMDRIDQVMFRRATLCVLLVAGLNLVRRAAFG</sequence>